<evidence type="ECO:0000313" key="2">
    <source>
        <dbReference type="EMBL" id="KAG9073203.1"/>
    </source>
</evidence>
<dbReference type="SUPFAM" id="SSF46938">
    <property type="entry name" value="CRAL/TRIO N-terminal domain"/>
    <property type="match status" value="1"/>
</dbReference>
<keyword evidence="3" id="KW-1185">Reference proteome</keyword>
<dbReference type="EMBL" id="JAHRHY010000001">
    <property type="protein sequence ID" value="KAG9073203.1"/>
    <property type="molecule type" value="Genomic_DNA"/>
</dbReference>
<organism evidence="2 3">
    <name type="scientific">Linnemannia hyalina</name>
    <dbReference type="NCBI Taxonomy" id="64524"/>
    <lineage>
        <taxon>Eukaryota</taxon>
        <taxon>Fungi</taxon>
        <taxon>Fungi incertae sedis</taxon>
        <taxon>Mucoromycota</taxon>
        <taxon>Mortierellomycotina</taxon>
        <taxon>Mortierellomycetes</taxon>
        <taxon>Mortierellales</taxon>
        <taxon>Mortierellaceae</taxon>
        <taxon>Linnemannia</taxon>
    </lineage>
</organism>
<evidence type="ECO:0000259" key="1">
    <source>
        <dbReference type="PROSITE" id="PS50191"/>
    </source>
</evidence>
<dbReference type="SMART" id="SM00516">
    <property type="entry name" value="SEC14"/>
    <property type="match status" value="1"/>
</dbReference>
<dbReference type="Proteomes" id="UP000707451">
    <property type="component" value="Unassembled WGS sequence"/>
</dbReference>
<feature type="domain" description="CRAL-TRIO" evidence="1">
    <location>
        <begin position="89"/>
        <end position="276"/>
    </location>
</feature>
<reference evidence="2" key="1">
    <citation type="submission" date="2021-06" db="EMBL/GenBank/DDBJ databases">
        <title>Genome Sequence of Mortierella hyaline Strain SCG-10, a Cold-Adapted, Nitrate-Reducing Fungus Isolated from Soil in Minnesota, USA.</title>
        <authorList>
            <person name="Aldossari N."/>
        </authorList>
    </citation>
    <scope>NUCLEOTIDE SEQUENCE</scope>
    <source>
        <strain evidence="2">SCG-10</strain>
    </source>
</reference>
<gene>
    <name evidence="2" type="ORF">KI688_000993</name>
</gene>
<dbReference type="Gene3D" id="3.40.525.10">
    <property type="entry name" value="CRAL-TRIO lipid binding domain"/>
    <property type="match status" value="1"/>
</dbReference>
<dbReference type="CDD" id="cd00170">
    <property type="entry name" value="SEC14"/>
    <property type="match status" value="1"/>
</dbReference>
<dbReference type="Pfam" id="PF00650">
    <property type="entry name" value="CRAL_TRIO"/>
    <property type="match status" value="1"/>
</dbReference>
<dbReference type="InterPro" id="IPR036273">
    <property type="entry name" value="CRAL/TRIO_N_dom_sf"/>
</dbReference>
<sequence length="553" mass="62912">MNAAERSTNGLLELYQDHIQQVTELQHLVQQQYPPSHQHHDVATSYLNDRITLFRFLKKANYVLPEAYNIVEANVAWRLAMGCDRITPRDLQKNPLWTNNLVHLRGQDRYGHPLIVIRLGQYISAPQQSQQEDDGEEEEDRFLDYKRYIIFVLECTRKLLWESSRRQPLEEHSLQASLILDLQGASVSDLDHQLITYTIDLLKHRYPSCLAQAVNQQLYVLNYSWVFGGIWQMLKRALPESARARVSFPSSTDELWEHFDREDLSTDFGGLDAHENDSEQCEAFHYFGYPMSSLQPGTPTMSLSRVNSCDSIYYDASSSTPMHSPKLRPHDGLNFLSMTPMMPMAPPHGGHAHSTNHSNSGNLSLRPALLRTRSNSIPFIDLNNNNNTPTNNHDHHHYGKSTPMKAPLLKHSKSTAHIPSFMITPSIQSDLPVQYPLSRKDRTTIARNTHIDPTKNILGNGNNNNGRGGVFYRLILRPNSIFMKIAAKQQGMRQKAAKAVKACADKMRRTDVKTLLYWIMALIMLRGEVWQLIAATAVKVLTVVGEGDDSLLL</sequence>
<dbReference type="AlphaFoldDB" id="A0A9P7Y6A8"/>
<dbReference type="SUPFAM" id="SSF52087">
    <property type="entry name" value="CRAL/TRIO domain"/>
    <property type="match status" value="1"/>
</dbReference>
<dbReference type="InterPro" id="IPR052432">
    <property type="entry name" value="PITP/CRAL-TRIO"/>
</dbReference>
<dbReference type="PANTHER" id="PTHR46590:SF4">
    <property type="entry name" value="CRAL-TRIO DOMAIN-CONTAINING PROTEIN"/>
    <property type="match status" value="1"/>
</dbReference>
<dbReference type="InterPro" id="IPR036865">
    <property type="entry name" value="CRAL-TRIO_dom_sf"/>
</dbReference>
<dbReference type="InterPro" id="IPR001251">
    <property type="entry name" value="CRAL-TRIO_dom"/>
</dbReference>
<protein>
    <recommendedName>
        <fullName evidence="1">CRAL-TRIO domain-containing protein</fullName>
    </recommendedName>
</protein>
<dbReference type="PANTHER" id="PTHR46590">
    <property type="entry name" value="PHOSPHATIDYLINOSITOL TRANSFER PROTEIN CSR1-RELATED"/>
    <property type="match status" value="1"/>
</dbReference>
<dbReference type="OrthoDB" id="75724at2759"/>
<proteinExistence type="predicted"/>
<dbReference type="PROSITE" id="PS50191">
    <property type="entry name" value="CRAL_TRIO"/>
    <property type="match status" value="1"/>
</dbReference>
<accession>A0A9P7Y6A8</accession>
<comment type="caution">
    <text evidence="2">The sequence shown here is derived from an EMBL/GenBank/DDBJ whole genome shotgun (WGS) entry which is preliminary data.</text>
</comment>
<name>A0A9P7Y6A8_9FUNG</name>
<evidence type="ECO:0000313" key="3">
    <source>
        <dbReference type="Proteomes" id="UP000707451"/>
    </source>
</evidence>